<dbReference type="Pfam" id="PF20826">
    <property type="entry name" value="PHD_5"/>
    <property type="match status" value="1"/>
</dbReference>
<dbReference type="PANTHER" id="PTHR15856:SF51">
    <property type="entry name" value="MBD-R2"/>
    <property type="match status" value="1"/>
</dbReference>
<dbReference type="InterPro" id="IPR043449">
    <property type="entry name" value="PHF20-like"/>
</dbReference>
<evidence type="ECO:0000256" key="6">
    <source>
        <dbReference type="ARBA" id="ARBA00023242"/>
    </source>
</evidence>
<reference evidence="11" key="2">
    <citation type="submission" date="2022-10" db="EMBL/GenBank/DDBJ databases">
        <authorList>
            <consortium name="ENA_rothamsted_submissions"/>
            <consortium name="culmorum"/>
            <person name="King R."/>
        </authorList>
    </citation>
    <scope>NUCLEOTIDE SEQUENCE</scope>
</reference>
<keyword evidence="12" id="KW-1185">Reference proteome</keyword>
<gene>
    <name evidence="11" type="ORF">APHIGO_LOCUS11561</name>
</gene>
<dbReference type="EMBL" id="OU899037">
    <property type="protein sequence ID" value="CAH1738164.1"/>
    <property type="molecule type" value="Genomic_DNA"/>
</dbReference>
<dbReference type="GO" id="GO:0008270">
    <property type="term" value="F:zinc ion binding"/>
    <property type="evidence" value="ECO:0007669"/>
    <property type="project" value="UniProtKB-KW"/>
</dbReference>
<dbReference type="InterPro" id="IPR001965">
    <property type="entry name" value="Znf_PHD"/>
</dbReference>
<dbReference type="Proteomes" id="UP001154329">
    <property type="component" value="Chromosome 4"/>
</dbReference>
<dbReference type="InterPro" id="IPR013083">
    <property type="entry name" value="Znf_RING/FYVE/PHD"/>
</dbReference>
<comment type="subcellular location">
    <subcellularLocation>
        <location evidence="1">Nucleus</location>
    </subcellularLocation>
</comment>
<dbReference type="OrthoDB" id="161570at2759"/>
<feature type="compositionally biased region" description="Polar residues" evidence="9">
    <location>
        <begin position="138"/>
        <end position="159"/>
    </location>
</feature>
<dbReference type="GO" id="GO:0006357">
    <property type="term" value="P:regulation of transcription by RNA polymerase II"/>
    <property type="evidence" value="ECO:0007669"/>
    <property type="project" value="TreeGrafter"/>
</dbReference>
<feature type="compositionally biased region" description="Polar residues" evidence="9">
    <location>
        <begin position="258"/>
        <end position="278"/>
    </location>
</feature>
<dbReference type="GO" id="GO:0005634">
    <property type="term" value="C:nucleus"/>
    <property type="evidence" value="ECO:0007669"/>
    <property type="project" value="UniProtKB-SubCell"/>
</dbReference>
<evidence type="ECO:0000313" key="12">
    <source>
        <dbReference type="Proteomes" id="UP001154329"/>
    </source>
</evidence>
<dbReference type="Gene3D" id="3.30.40.10">
    <property type="entry name" value="Zinc/RING finger domain, C3HC4 (zinc finger)"/>
    <property type="match status" value="1"/>
</dbReference>
<dbReference type="GO" id="GO:0044545">
    <property type="term" value="C:NSL complex"/>
    <property type="evidence" value="ECO:0007669"/>
    <property type="project" value="TreeGrafter"/>
</dbReference>
<feature type="compositionally biased region" description="Basic and acidic residues" evidence="9">
    <location>
        <begin position="114"/>
        <end position="137"/>
    </location>
</feature>
<keyword evidence="5" id="KW-0862">Zinc</keyword>
<dbReference type="PROSITE" id="PS50157">
    <property type="entry name" value="ZINC_FINGER_C2H2_2"/>
    <property type="match status" value="1"/>
</dbReference>
<dbReference type="InterPro" id="IPR013087">
    <property type="entry name" value="Znf_C2H2_type"/>
</dbReference>
<evidence type="ECO:0000256" key="1">
    <source>
        <dbReference type="ARBA" id="ARBA00004123"/>
    </source>
</evidence>
<dbReference type="PROSITE" id="PS01359">
    <property type="entry name" value="ZF_PHD_1"/>
    <property type="match status" value="1"/>
</dbReference>
<feature type="region of interest" description="Disordered" evidence="9">
    <location>
        <begin position="114"/>
        <end position="159"/>
    </location>
</feature>
<evidence type="ECO:0000256" key="5">
    <source>
        <dbReference type="ARBA" id="ARBA00022833"/>
    </source>
</evidence>
<sequence>MDFEIGTELLIQSPGNIWTLAFVEEDDGDEIFITYKDGNGANEWINKDSHRIKSKNDESTKIPTHSENILPDIKSIIVNAPSSEKEISKKSTTTARSSSIFKVKFKKDDFLTKKTQDSKNKEQKIKDTKKSSDRESKQVSLSGTPSNEKHPTSTSFKHSQIVENSEMEDLLESIHSSKTSKPLIETNLLRSENFEELLEDIEAEAEICSPTKSISRNDIKQKKKKKKSYFGQKRRSEKKRSKSKKSDSKKKKLVIKLNPNNVNRKVNTLPENSSTLSYSDDKETSPPLKKTKLSIPDSTLQENSTQQSCSPLFQELANSSLLQKIRMDASNEQGYRCPKQECRKLFRKENLLMMHIKHYHAEYTELLVSTPNVTDLATARIEGENVDELSPSYFLHRISQIEAKRGCGNTSYEAPSPTAIPSSLKLTEQEINSNTSLNSENYNTSFTSIDQPNNTTQPYNAKDSGISGVVESFSSITTETPNKQQYAEIKEAIRNITLIDDFENETKDSFDISIGVSDRHFKIKKNKSDIETLPKEEVINCSCASNQEDGLMIQCDICLCWQHGYCNKIDSEDQVPENYHCNSCLNPLKKRRSKQYDYSHDWIKEGILASVLQHKDERRKKDEAILKQSHQLCAEVIEHSNYLHSLRVKTTIYGQTPDHPKLYLWSEQGSNRNEEPIQDKLEELLSGPIPEKPISTSDCRKNLLEEIEDGLDNLEARINLFEAKTSGLEDQVGGCVDNEALTNYVNLLLRDMKSIQHHMAFENNNNNDTNNKEKEEETI</sequence>
<evidence type="ECO:0000256" key="2">
    <source>
        <dbReference type="ARBA" id="ARBA00022723"/>
    </source>
</evidence>
<reference evidence="11" key="1">
    <citation type="submission" date="2022-02" db="EMBL/GenBank/DDBJ databases">
        <authorList>
            <person name="King R."/>
        </authorList>
    </citation>
    <scope>NUCLEOTIDE SEQUENCE</scope>
</reference>
<evidence type="ECO:0000259" key="10">
    <source>
        <dbReference type="PROSITE" id="PS50157"/>
    </source>
</evidence>
<keyword evidence="6" id="KW-0539">Nucleus</keyword>
<accession>A0A9P0JFL4</accession>
<dbReference type="PANTHER" id="PTHR15856">
    <property type="entry name" value="PHD FINGER PROTEIN 20-RELATED"/>
    <property type="match status" value="1"/>
</dbReference>
<dbReference type="PROSITE" id="PS00028">
    <property type="entry name" value="ZINC_FINGER_C2H2_1"/>
    <property type="match status" value="1"/>
</dbReference>
<keyword evidence="2" id="KW-0479">Metal-binding</keyword>
<evidence type="ECO:0000256" key="7">
    <source>
        <dbReference type="PROSITE-ProRule" id="PRU00042"/>
    </source>
</evidence>
<evidence type="ECO:0000313" key="11">
    <source>
        <dbReference type="EMBL" id="CAH1738164.1"/>
    </source>
</evidence>
<organism evidence="11 12">
    <name type="scientific">Aphis gossypii</name>
    <name type="common">Cotton aphid</name>
    <dbReference type="NCBI Taxonomy" id="80765"/>
    <lineage>
        <taxon>Eukaryota</taxon>
        <taxon>Metazoa</taxon>
        <taxon>Ecdysozoa</taxon>
        <taxon>Arthropoda</taxon>
        <taxon>Hexapoda</taxon>
        <taxon>Insecta</taxon>
        <taxon>Pterygota</taxon>
        <taxon>Neoptera</taxon>
        <taxon>Paraneoptera</taxon>
        <taxon>Hemiptera</taxon>
        <taxon>Sternorrhyncha</taxon>
        <taxon>Aphidomorpha</taxon>
        <taxon>Aphidoidea</taxon>
        <taxon>Aphididae</taxon>
        <taxon>Aphidini</taxon>
        <taxon>Aphis</taxon>
        <taxon>Aphis</taxon>
    </lineage>
</organism>
<keyword evidence="3" id="KW-0677">Repeat</keyword>
<dbReference type="InterPro" id="IPR011011">
    <property type="entry name" value="Znf_FYVE_PHD"/>
</dbReference>
<feature type="domain" description="C2H2-type" evidence="10">
    <location>
        <begin position="335"/>
        <end position="365"/>
    </location>
</feature>
<keyword evidence="8" id="KW-0175">Coiled coil</keyword>
<name>A0A9P0JFL4_APHGO</name>
<dbReference type="AlphaFoldDB" id="A0A9P0JFL4"/>
<protein>
    <recommendedName>
        <fullName evidence="10">C2H2-type domain-containing protein</fullName>
    </recommendedName>
</protein>
<evidence type="ECO:0000256" key="9">
    <source>
        <dbReference type="SAM" id="MobiDB-lite"/>
    </source>
</evidence>
<evidence type="ECO:0000256" key="3">
    <source>
        <dbReference type="ARBA" id="ARBA00022737"/>
    </source>
</evidence>
<dbReference type="SMART" id="SM00249">
    <property type="entry name" value="PHD"/>
    <property type="match status" value="1"/>
</dbReference>
<dbReference type="SUPFAM" id="SSF57903">
    <property type="entry name" value="FYVE/PHD zinc finger"/>
    <property type="match status" value="1"/>
</dbReference>
<feature type="coiled-coil region" evidence="8">
    <location>
        <begin position="704"/>
        <end position="731"/>
    </location>
</feature>
<evidence type="ECO:0000256" key="8">
    <source>
        <dbReference type="SAM" id="Coils"/>
    </source>
</evidence>
<keyword evidence="4 7" id="KW-0863">Zinc-finger</keyword>
<dbReference type="InterPro" id="IPR019786">
    <property type="entry name" value="Zinc_finger_PHD-type_CS"/>
</dbReference>
<evidence type="ECO:0000256" key="4">
    <source>
        <dbReference type="ARBA" id="ARBA00022771"/>
    </source>
</evidence>
<feature type="region of interest" description="Disordered" evidence="9">
    <location>
        <begin position="215"/>
        <end position="304"/>
    </location>
</feature>
<feature type="compositionally biased region" description="Basic residues" evidence="9">
    <location>
        <begin position="221"/>
        <end position="254"/>
    </location>
</feature>
<proteinExistence type="predicted"/>